<evidence type="ECO:0000259" key="1">
    <source>
        <dbReference type="Pfam" id="PF03976"/>
    </source>
</evidence>
<gene>
    <name evidence="2" type="primary">pap</name>
    <name evidence="2" type="ORF">DM484_20365</name>
</gene>
<dbReference type="EMBL" id="QJPH01000413">
    <property type="protein sequence ID" value="PZN74768.1"/>
    <property type="molecule type" value="Genomic_DNA"/>
</dbReference>
<organism evidence="2 3">
    <name type="scientific">Candidatus Methylumidiphilus alinenensis</name>
    <dbReference type="NCBI Taxonomy" id="2202197"/>
    <lineage>
        <taxon>Bacteria</taxon>
        <taxon>Pseudomonadati</taxon>
        <taxon>Pseudomonadota</taxon>
        <taxon>Gammaproteobacteria</taxon>
        <taxon>Methylococcales</taxon>
        <taxon>Candidatus Methylumidiphilus</taxon>
    </lineage>
</organism>
<dbReference type="NCBIfam" id="TIGR03708">
    <property type="entry name" value="poly_P_AMP_trns"/>
    <property type="match status" value="1"/>
</dbReference>
<dbReference type="Pfam" id="PF03976">
    <property type="entry name" value="PPK2"/>
    <property type="match status" value="2"/>
</dbReference>
<dbReference type="Gene3D" id="3.40.50.300">
    <property type="entry name" value="P-loop containing nucleotide triphosphate hydrolases"/>
    <property type="match status" value="2"/>
</dbReference>
<dbReference type="PANTHER" id="PTHR34383:SF3">
    <property type="entry name" value="POLYPHOSPHATE:AMP PHOSPHOTRANSFERASE"/>
    <property type="match status" value="1"/>
</dbReference>
<keyword evidence="2" id="KW-0808">Transferase</keyword>
<dbReference type="PANTHER" id="PTHR34383">
    <property type="entry name" value="POLYPHOSPHATE:AMP PHOSPHOTRANSFERASE-RELATED"/>
    <property type="match status" value="1"/>
</dbReference>
<dbReference type="AlphaFoldDB" id="A0A2W4R3P8"/>
<feature type="domain" description="Polyphosphate kinase-2-related" evidence="1">
    <location>
        <begin position="11"/>
        <end position="229"/>
    </location>
</feature>
<reference evidence="2 3" key="1">
    <citation type="journal article" date="2018" name="Aquat. Microb. Ecol.">
        <title>Gammaproteobacterial methanotrophs dominate.</title>
        <authorList>
            <person name="Rissanen A.J."/>
            <person name="Saarenheimo J."/>
            <person name="Tiirola M."/>
            <person name="Peura S."/>
            <person name="Aalto S.L."/>
            <person name="Karvinen A."/>
            <person name="Nykanen H."/>
        </authorList>
    </citation>
    <scope>NUCLEOTIDE SEQUENCE [LARGE SCALE GENOMIC DNA]</scope>
    <source>
        <strain evidence="2">AMbin10</strain>
    </source>
</reference>
<dbReference type="GO" id="GO:0043751">
    <property type="term" value="F:polyphosphate:AMP phosphotransferase activity"/>
    <property type="evidence" value="ECO:0007669"/>
    <property type="project" value="InterPro"/>
</dbReference>
<dbReference type="SUPFAM" id="SSF52540">
    <property type="entry name" value="P-loop containing nucleoside triphosphate hydrolases"/>
    <property type="match status" value="2"/>
</dbReference>
<comment type="caution">
    <text evidence="2">The sequence shown here is derived from an EMBL/GenBank/DDBJ whole genome shotgun (WGS) entry which is preliminary data.</text>
</comment>
<feature type="domain" description="Polyphosphate kinase-2-related" evidence="1">
    <location>
        <begin position="268"/>
        <end position="488"/>
    </location>
</feature>
<dbReference type="InterPro" id="IPR022488">
    <property type="entry name" value="PPK2-related"/>
</dbReference>
<dbReference type="InterPro" id="IPR027417">
    <property type="entry name" value="P-loop_NTPase"/>
</dbReference>
<dbReference type="InterPro" id="IPR022489">
    <property type="entry name" value="PolyP_AMP_Tfrase"/>
</dbReference>
<proteinExistence type="predicted"/>
<evidence type="ECO:0000313" key="3">
    <source>
        <dbReference type="Proteomes" id="UP000249396"/>
    </source>
</evidence>
<accession>A0A2W4R3P8</accession>
<sequence>MFEVAELKNKVSKAEYDAEVSVIREQLLDVQQKLESAGVPVLIMIAGLDSAGKGDLIGKLNEWFDPRFMSTHAFGYPSDEEKERPHHWRYWMSLPPRGRIAIYAMGWYGQVLSDRLNDRIGTGKLEKELAHINKLEKELTDDGALIIKFWLHLSKKQQKKIVAKLEENPETRWRVTETEKRHLKLYDPFVEICEQVLRHTSTPEAPWIIINGYDAGYRRLTAAQHIIQRCMLRMETLPGSVLVSVGESIAHVQSGVSLLSSLDMTKKLEKADYQEKLARCQGHISQLSHKARQQKRSTLLLFEGWDAAGKGGVIRRITHAMDARNYRVIPVAAPTDEEKAHHYLWRFWRHLPRDGKVTLYDRSWYGRVLVERVEKFASTAEWMRAYSEINDFEEELTEHGIILLKFWMHIDKDEQLRRFKQREDTIYKRYKITADDYRNRDKWDFYESAVNEMITRTSTEYAPWHVIEANDKYYARVKVLSELCKAYEKALD</sequence>
<name>A0A2W4R3P8_9GAMM</name>
<evidence type="ECO:0000313" key="2">
    <source>
        <dbReference type="EMBL" id="PZN74768.1"/>
    </source>
</evidence>
<dbReference type="Proteomes" id="UP000249396">
    <property type="component" value="Unassembled WGS sequence"/>
</dbReference>
<dbReference type="GO" id="GO:0006797">
    <property type="term" value="P:polyphosphate metabolic process"/>
    <property type="evidence" value="ECO:0007669"/>
    <property type="project" value="InterPro"/>
</dbReference>
<protein>
    <submittedName>
        <fullName evidence="2">Polyphosphate:AMP phosphotransferase</fullName>
    </submittedName>
</protein>